<reference evidence="1" key="1">
    <citation type="submission" date="2022-10" db="EMBL/GenBank/DDBJ databases">
        <authorList>
            <person name="Chen Y."/>
            <person name="Dougan E. K."/>
            <person name="Chan C."/>
            <person name="Rhodes N."/>
            <person name="Thang M."/>
        </authorList>
    </citation>
    <scope>NUCLEOTIDE SEQUENCE</scope>
</reference>
<name>A0A9P1FTK4_9DINO</name>
<sequence>MHACIHTYIRTSARFYIHTLIQATAAVEVAPADPSSAAGFDGPCTSSATGAVSIQEPPQAEGIHQIGDRFEVVVDSTVGKITQIFDTRKKAESWYAAALDLKAKNSLGPLLKGFQAAVESNSKHLEACESVKGNHVMEADASSAFRFEDGSAVWDDLVGAEVADGEAGEAKPSLPECAVRLHGGTLKAFTASVRNVGGKRYAVFLGNHWKGKGASSIWRTNKLIASSNLEALFKSAQKHIGESDTGDMWVLGMAAVDVSESKISVDQPDASLLDWLGQFSPAGKLSEQFAVLIGNIAPVTADRSMRFFQIDAATNQATHVSMSFLTKRLANETFHCYDADQHGCSFSLRDIVEGAVYDS</sequence>
<gene>
    <name evidence="1" type="ORF">C1SCF055_LOCUS16185</name>
</gene>
<reference evidence="2" key="2">
    <citation type="submission" date="2024-04" db="EMBL/GenBank/DDBJ databases">
        <authorList>
            <person name="Chen Y."/>
            <person name="Shah S."/>
            <person name="Dougan E. K."/>
            <person name="Thang M."/>
            <person name="Chan C."/>
        </authorList>
    </citation>
    <scope>NUCLEOTIDE SEQUENCE [LARGE SCALE GENOMIC DNA]</scope>
</reference>
<evidence type="ECO:0000313" key="1">
    <source>
        <dbReference type="EMBL" id="CAI3989089.1"/>
    </source>
</evidence>
<protein>
    <submittedName>
        <fullName evidence="1">Uncharacterized protein</fullName>
    </submittedName>
</protein>
<organism evidence="1">
    <name type="scientific">Cladocopium goreaui</name>
    <dbReference type="NCBI Taxonomy" id="2562237"/>
    <lineage>
        <taxon>Eukaryota</taxon>
        <taxon>Sar</taxon>
        <taxon>Alveolata</taxon>
        <taxon>Dinophyceae</taxon>
        <taxon>Suessiales</taxon>
        <taxon>Symbiodiniaceae</taxon>
        <taxon>Cladocopium</taxon>
    </lineage>
</organism>
<dbReference type="EMBL" id="CAMXCT010001335">
    <property type="protein sequence ID" value="CAI3989089.1"/>
    <property type="molecule type" value="Genomic_DNA"/>
</dbReference>
<dbReference type="EMBL" id="CAMXCT020001335">
    <property type="protein sequence ID" value="CAL1142464.1"/>
    <property type="molecule type" value="Genomic_DNA"/>
</dbReference>
<accession>A0A9P1FTK4</accession>
<evidence type="ECO:0000313" key="2">
    <source>
        <dbReference type="EMBL" id="CAL1142464.1"/>
    </source>
</evidence>
<dbReference type="AlphaFoldDB" id="A0A9P1FTK4"/>
<comment type="caution">
    <text evidence="1">The sequence shown here is derived from an EMBL/GenBank/DDBJ whole genome shotgun (WGS) entry which is preliminary data.</text>
</comment>
<evidence type="ECO:0000313" key="3">
    <source>
        <dbReference type="Proteomes" id="UP001152797"/>
    </source>
</evidence>
<dbReference type="Proteomes" id="UP001152797">
    <property type="component" value="Unassembled WGS sequence"/>
</dbReference>
<keyword evidence="3" id="KW-1185">Reference proteome</keyword>
<proteinExistence type="predicted"/>
<dbReference type="EMBL" id="CAMXCT030001335">
    <property type="protein sequence ID" value="CAL4776401.1"/>
    <property type="molecule type" value="Genomic_DNA"/>
</dbReference>